<accession>A0A8I6Y1H9</accession>
<dbReference type="Pfam" id="PF00646">
    <property type="entry name" value="F-box"/>
    <property type="match status" value="1"/>
</dbReference>
<organism evidence="2 3">
    <name type="scientific">Hordeum vulgare subsp. vulgare</name>
    <name type="common">Domesticated barley</name>
    <dbReference type="NCBI Taxonomy" id="112509"/>
    <lineage>
        <taxon>Eukaryota</taxon>
        <taxon>Viridiplantae</taxon>
        <taxon>Streptophyta</taxon>
        <taxon>Embryophyta</taxon>
        <taxon>Tracheophyta</taxon>
        <taxon>Spermatophyta</taxon>
        <taxon>Magnoliopsida</taxon>
        <taxon>Liliopsida</taxon>
        <taxon>Poales</taxon>
        <taxon>Poaceae</taxon>
        <taxon>BOP clade</taxon>
        <taxon>Pooideae</taxon>
        <taxon>Triticodae</taxon>
        <taxon>Triticeae</taxon>
        <taxon>Hordeinae</taxon>
        <taxon>Hordeum</taxon>
    </lineage>
</organism>
<reference evidence="2" key="3">
    <citation type="submission" date="2022-01" db="UniProtKB">
        <authorList>
            <consortium name="EnsemblPlants"/>
        </authorList>
    </citation>
    <scope>IDENTIFICATION</scope>
    <source>
        <strain evidence="2">subsp. vulgare</strain>
    </source>
</reference>
<protein>
    <recommendedName>
        <fullName evidence="1">F-box domain-containing protein</fullName>
    </recommendedName>
</protein>
<evidence type="ECO:0000313" key="3">
    <source>
        <dbReference type="Proteomes" id="UP000011116"/>
    </source>
</evidence>
<reference evidence="2" key="2">
    <citation type="submission" date="2020-10" db="EMBL/GenBank/DDBJ databases">
        <authorList>
            <person name="Scholz U."/>
            <person name="Mascher M."/>
            <person name="Fiebig A."/>
        </authorList>
    </citation>
    <scope>NUCLEOTIDE SEQUENCE [LARGE SCALE GENOMIC DNA]</scope>
    <source>
        <strain evidence="2">cv. Morex</strain>
    </source>
</reference>
<dbReference type="InterPro" id="IPR053197">
    <property type="entry name" value="F-box_SCFL_complex_component"/>
</dbReference>
<name>A0A8I6Y1H9_HORVV</name>
<dbReference type="AlphaFoldDB" id="A0A8I6Y1H9"/>
<dbReference type="PANTHER" id="PTHR34223:SF88">
    <property type="entry name" value="OS11G0200950 PROTEIN"/>
    <property type="match status" value="1"/>
</dbReference>
<evidence type="ECO:0000313" key="2">
    <source>
        <dbReference type="EnsemblPlants" id="HORVU.MOREX.r3.6HG0546050.1"/>
    </source>
</evidence>
<dbReference type="InterPro" id="IPR036047">
    <property type="entry name" value="F-box-like_dom_sf"/>
</dbReference>
<dbReference type="EnsemblPlants" id="HORVU.MOREX.r3.6HG0546050.1">
    <property type="protein sequence ID" value="HORVU.MOREX.r3.6HG0546050.1"/>
    <property type="gene ID" value="HORVU.MOREX.r3.6HG0546050"/>
</dbReference>
<dbReference type="PANTHER" id="PTHR34223">
    <property type="entry name" value="OS11G0201299 PROTEIN"/>
    <property type="match status" value="1"/>
</dbReference>
<keyword evidence="3" id="KW-1185">Reference proteome</keyword>
<feature type="domain" description="F-box" evidence="1">
    <location>
        <begin position="19"/>
        <end position="58"/>
    </location>
</feature>
<evidence type="ECO:0000259" key="1">
    <source>
        <dbReference type="Pfam" id="PF00646"/>
    </source>
</evidence>
<dbReference type="SUPFAM" id="SSF81383">
    <property type="entry name" value="F-box domain"/>
    <property type="match status" value="1"/>
</dbReference>
<dbReference type="Proteomes" id="UP000011116">
    <property type="component" value="Chromosome 6H"/>
</dbReference>
<reference evidence="3" key="1">
    <citation type="journal article" date="2012" name="Nature">
        <title>A physical, genetic and functional sequence assembly of the barley genome.</title>
        <authorList>
            <consortium name="The International Barley Genome Sequencing Consortium"/>
            <person name="Mayer K.F."/>
            <person name="Waugh R."/>
            <person name="Brown J.W."/>
            <person name="Schulman A."/>
            <person name="Langridge P."/>
            <person name="Platzer M."/>
            <person name="Fincher G.B."/>
            <person name="Muehlbauer G.J."/>
            <person name="Sato K."/>
            <person name="Close T.J."/>
            <person name="Wise R.P."/>
            <person name="Stein N."/>
        </authorList>
    </citation>
    <scope>NUCLEOTIDE SEQUENCE [LARGE SCALE GENOMIC DNA]</scope>
    <source>
        <strain evidence="3">cv. Morex</strain>
    </source>
</reference>
<sequence>MPHTSRAEKSSKSCNDDRISALPDDVLHHVLGFLRADEAVHTCLLAKRSRYLWESIRRLRINKMGRQGRSAHVFLTKVEMEHAHRFEDDRTWGYVLRYLDGPPLVSRYLRRLEISQVRFDSNFLNFSSCSTLEDLKIKGCDLDTSSILSQSVKHLSIKDCFFRT</sequence>
<proteinExistence type="predicted"/>
<dbReference type="Gramene" id="HORVU.MOREX.r3.6HG0546050.1">
    <property type="protein sequence ID" value="HORVU.MOREX.r3.6HG0546050.1"/>
    <property type="gene ID" value="HORVU.MOREX.r3.6HG0546050"/>
</dbReference>
<dbReference type="InterPro" id="IPR001810">
    <property type="entry name" value="F-box_dom"/>
</dbReference>